<reference evidence="9 10" key="1">
    <citation type="submission" date="2024-05" db="EMBL/GenBank/DDBJ databases">
        <title>Genetic variation in Jamaican populations of the coffee berry borer (Hypothenemus hampei).</title>
        <authorList>
            <person name="Errbii M."/>
            <person name="Myrie A."/>
        </authorList>
    </citation>
    <scope>NUCLEOTIDE SEQUENCE [LARGE SCALE GENOMIC DNA]</scope>
    <source>
        <strain evidence="9">JA-Hopewell-2020-01-JO</strain>
        <tissue evidence="9">Whole body</tissue>
    </source>
</reference>
<dbReference type="PROSITE" id="PS50092">
    <property type="entry name" value="TSP1"/>
    <property type="match status" value="7"/>
</dbReference>
<feature type="region of interest" description="Disordered" evidence="6">
    <location>
        <begin position="648"/>
        <end position="738"/>
    </location>
</feature>
<evidence type="ECO:0000256" key="3">
    <source>
        <dbReference type="ARBA" id="ARBA00022729"/>
    </source>
</evidence>
<evidence type="ECO:0000256" key="6">
    <source>
        <dbReference type="SAM" id="MobiDB-lite"/>
    </source>
</evidence>
<keyword evidence="10" id="KW-1185">Reference proteome</keyword>
<dbReference type="InterPro" id="IPR003598">
    <property type="entry name" value="Ig_sub2"/>
</dbReference>
<dbReference type="InterPro" id="IPR036383">
    <property type="entry name" value="TSP1_rpt_sf"/>
</dbReference>
<evidence type="ECO:0000256" key="4">
    <source>
        <dbReference type="ARBA" id="ARBA00022737"/>
    </source>
</evidence>
<dbReference type="SMART" id="SM00209">
    <property type="entry name" value="TSP1"/>
    <property type="match status" value="10"/>
</dbReference>
<gene>
    <name evidence="9" type="ORF">ABEB36_002905</name>
</gene>
<accession>A0ABD1F7E4</accession>
<evidence type="ECO:0000256" key="5">
    <source>
        <dbReference type="ARBA" id="ARBA00023157"/>
    </source>
</evidence>
<dbReference type="EMBL" id="JBDJPC010000002">
    <property type="protein sequence ID" value="KAL1513501.1"/>
    <property type="molecule type" value="Genomic_DNA"/>
</dbReference>
<feature type="compositionally biased region" description="Basic and acidic residues" evidence="6">
    <location>
        <begin position="653"/>
        <end position="672"/>
    </location>
</feature>
<organism evidence="9 10">
    <name type="scientific">Hypothenemus hampei</name>
    <name type="common">Coffee berry borer</name>
    <dbReference type="NCBI Taxonomy" id="57062"/>
    <lineage>
        <taxon>Eukaryota</taxon>
        <taxon>Metazoa</taxon>
        <taxon>Ecdysozoa</taxon>
        <taxon>Arthropoda</taxon>
        <taxon>Hexapoda</taxon>
        <taxon>Insecta</taxon>
        <taxon>Pterygota</taxon>
        <taxon>Neoptera</taxon>
        <taxon>Endopterygota</taxon>
        <taxon>Coleoptera</taxon>
        <taxon>Polyphaga</taxon>
        <taxon>Cucujiformia</taxon>
        <taxon>Curculionidae</taxon>
        <taxon>Scolytinae</taxon>
        <taxon>Hypothenemus</taxon>
    </lineage>
</organism>
<dbReference type="InterPro" id="IPR003599">
    <property type="entry name" value="Ig_sub"/>
</dbReference>
<dbReference type="InterPro" id="IPR013783">
    <property type="entry name" value="Ig-like_fold"/>
</dbReference>
<dbReference type="SUPFAM" id="SSF82895">
    <property type="entry name" value="TSP-1 type 1 repeat"/>
    <property type="match status" value="9"/>
</dbReference>
<dbReference type="FunFam" id="2.20.100.10:FF:000009">
    <property type="entry name" value="ADAMTS-like protein 3 isoform A"/>
    <property type="match status" value="1"/>
</dbReference>
<evidence type="ECO:0008006" key="11">
    <source>
        <dbReference type="Google" id="ProtNLM"/>
    </source>
</evidence>
<keyword evidence="5" id="KW-1015">Disulfide bond</keyword>
<proteinExistence type="predicted"/>
<dbReference type="PANTHER" id="PTHR13723:SF281">
    <property type="entry name" value="PAPILIN"/>
    <property type="match status" value="1"/>
</dbReference>
<dbReference type="PROSITE" id="PS50900">
    <property type="entry name" value="PLAC"/>
    <property type="match status" value="1"/>
</dbReference>
<dbReference type="Pfam" id="PF13927">
    <property type="entry name" value="Ig_3"/>
    <property type="match status" value="1"/>
</dbReference>
<dbReference type="SMART" id="SM00408">
    <property type="entry name" value="IGc2"/>
    <property type="match status" value="1"/>
</dbReference>
<comment type="subcellular location">
    <subcellularLocation>
        <location evidence="1">Secreted</location>
    </subcellularLocation>
</comment>
<dbReference type="InterPro" id="IPR036179">
    <property type="entry name" value="Ig-like_dom_sf"/>
</dbReference>
<dbReference type="InterPro" id="IPR007110">
    <property type="entry name" value="Ig-like_dom"/>
</dbReference>
<evidence type="ECO:0000313" key="9">
    <source>
        <dbReference type="EMBL" id="KAL1513501.1"/>
    </source>
</evidence>
<dbReference type="InterPro" id="IPR010909">
    <property type="entry name" value="PLAC"/>
</dbReference>
<dbReference type="InterPro" id="IPR050439">
    <property type="entry name" value="ADAMTS_ADAMTS-like"/>
</dbReference>
<dbReference type="SUPFAM" id="SSF48726">
    <property type="entry name" value="Immunoglobulin"/>
    <property type="match status" value="1"/>
</dbReference>
<evidence type="ECO:0000256" key="1">
    <source>
        <dbReference type="ARBA" id="ARBA00004613"/>
    </source>
</evidence>
<dbReference type="AlphaFoldDB" id="A0ABD1F7E4"/>
<dbReference type="Pfam" id="PF19030">
    <property type="entry name" value="TSP1_ADAMTS"/>
    <property type="match status" value="10"/>
</dbReference>
<dbReference type="InterPro" id="IPR000884">
    <property type="entry name" value="TSP1_rpt"/>
</dbReference>
<dbReference type="Gene3D" id="2.20.100.10">
    <property type="entry name" value="Thrombospondin type-1 (TSP1) repeat"/>
    <property type="match status" value="9"/>
</dbReference>
<dbReference type="PANTHER" id="PTHR13723">
    <property type="entry name" value="ADAMTS A DISINTEGRIN AND METALLOPROTEASE WITH THROMBOSPONDIN MOTIFS PROTEASE"/>
    <property type="match status" value="1"/>
</dbReference>
<evidence type="ECO:0000313" key="10">
    <source>
        <dbReference type="Proteomes" id="UP001566132"/>
    </source>
</evidence>
<feature type="compositionally biased region" description="Polar residues" evidence="6">
    <location>
        <begin position="718"/>
        <end position="738"/>
    </location>
</feature>
<keyword evidence="4" id="KW-0677">Repeat</keyword>
<dbReference type="PROSITE" id="PS50835">
    <property type="entry name" value="IG_LIKE"/>
    <property type="match status" value="1"/>
</dbReference>
<protein>
    <recommendedName>
        <fullName evidence="11">ADAMTS-like protein 3</fullName>
    </recommendedName>
</protein>
<evidence type="ECO:0000259" key="8">
    <source>
        <dbReference type="PROSITE" id="PS50900"/>
    </source>
</evidence>
<feature type="domain" description="PLAC" evidence="8">
    <location>
        <begin position="1002"/>
        <end position="1039"/>
    </location>
</feature>
<evidence type="ECO:0000256" key="2">
    <source>
        <dbReference type="ARBA" id="ARBA00022525"/>
    </source>
</evidence>
<feature type="compositionally biased region" description="Basic and acidic residues" evidence="6">
    <location>
        <begin position="702"/>
        <end position="717"/>
    </location>
</feature>
<dbReference type="Gene3D" id="2.60.40.10">
    <property type="entry name" value="Immunoglobulins"/>
    <property type="match status" value="1"/>
</dbReference>
<dbReference type="Proteomes" id="UP001566132">
    <property type="component" value="Unassembled WGS sequence"/>
</dbReference>
<comment type="caution">
    <text evidence="9">The sequence shown here is derived from an EMBL/GenBank/DDBJ whole genome shotgun (WGS) entry which is preliminary data.</text>
</comment>
<evidence type="ECO:0000259" key="7">
    <source>
        <dbReference type="PROSITE" id="PS50835"/>
    </source>
</evidence>
<feature type="domain" description="Ig-like" evidence="7">
    <location>
        <begin position="537"/>
        <end position="620"/>
    </location>
</feature>
<dbReference type="GO" id="GO:0005576">
    <property type="term" value="C:extracellular region"/>
    <property type="evidence" value="ECO:0007669"/>
    <property type="project" value="UniProtKB-SubCell"/>
</dbReference>
<keyword evidence="3" id="KW-0732">Signal</keyword>
<sequence>MCIDGKCERVGCDLKLGSEKQVDECGICGGDGSSCAKPLYHWTLTFTSLCSSSCGGGYKMSRAVCQNRISGDEVEEDLCNDAQRPESSVVQCNLHECPAKWHVGEWGSCTVSCGNGFRERTVNCIVQVNGTVLTVDETKCAPNKPWLREACNQQDCPTWFKTKWSGCSVSCGEGIQTRFVECRDSKGRSSEFCEEKARPENTQVCSTGISCPFKIDASAEILPGLFQTNLVENPPPLKPEKLVADPAVPSESTFIPEEWGPCSVTCGEGIRRREVNCKIFLEFSRTIAKLPDERCTGTKPIEVEPCYRECTTERIEVDIKDDPSNIKVGSGSVARSYSWKEQGFTPCSASCLGGVQELIVNCVRDDSHKVTSPYMCPIDLKPEVIIRACNEHSCPPRWSYTEFSTCSQSCGIGIQTRDVNCIHELTQGGSNTVVVPNNRCPQPPPPDRQYCNVLDCPVRWKVSEWSKCSKPCGAGEKSRKVDCKQVMAQNHTVDRPHTMCPNPRPVDKKPCNTKSCVIESDKPQISVTNSTFIQHDPKKNKITLKVGGAATLFTGTTVKIKCPVKRFDRTKIVWKKDNVLLPQNRKFKGSKKGALRIQNLTLRDRGTYTCLAGKSSAGITISVRQKPGEFPTSEEIQKHMKMDVISEVNGGNQEDKPNYADDQSHEQKPDKAKKQHKFFTPTSSSSSLTLDVYMKPTMNEDSDSKMQENSGKRRQDKVTNLSPSPMPSNAPNYGDSRSSASRIMPNFLSLISKIQEFWPFQKSSSSNHQSRDYRMVTFPINPQQIPPTDLMMASATLPSRLHDDEVVLGKGPEKSLKFRWKLSDWTECSESCGGQGFQTRVARCFVHLNNETQKTDGHLCEDAGISMPQIRRMCGFEKCPQWTVSDWSSCDKSKCFSLHKAIQRRLVKCQIAPNLTLSNDKCPFDEKPEERRECNKLACVGKWKVSSWSMCNAACDQQGEKYRTFHCVWYGTKKPAGDACKDLPRPIVRKFCKGPPCETSTQGNSCKDLSMFCGNVKSLNLCKRVKYRQQCCQTCKDELLN</sequence>
<dbReference type="SMART" id="SM00409">
    <property type="entry name" value="IG"/>
    <property type="match status" value="1"/>
</dbReference>
<keyword evidence="2" id="KW-0964">Secreted</keyword>
<name>A0ABD1F7E4_HYPHA</name>